<sequence length="157" mass="17664">LERIRESGPEGLFIASDVDDLVLILPQISYYEFGLQLFGTSAWHSNRLLRMSARDMEGALFPKLPDEEQNEEMLAAAFEYVGESTGEYNTFIVGGYKGARLILSALAEGARDREAVRGVVSRALESRPHKYIEFVSGPGIDFYTVRGEKFELFMTQK</sequence>
<dbReference type="Pfam" id="PF13458">
    <property type="entry name" value="Peripla_BP_6"/>
    <property type="match status" value="1"/>
</dbReference>
<comment type="caution">
    <text evidence="4">The sequence shown here is derived from an EMBL/GenBank/DDBJ whole genome shotgun (WGS) entry which is preliminary data.</text>
</comment>
<dbReference type="InterPro" id="IPR028082">
    <property type="entry name" value="Peripla_BP_I"/>
</dbReference>
<protein>
    <recommendedName>
        <fullName evidence="3">Leucine-binding protein domain-containing protein</fullName>
    </recommendedName>
</protein>
<reference evidence="4" key="1">
    <citation type="journal article" date="2020" name="mSystems">
        <title>Genome- and Community-Level Interaction Insights into Carbon Utilization and Element Cycling Functions of Hydrothermarchaeota in Hydrothermal Sediment.</title>
        <authorList>
            <person name="Zhou Z."/>
            <person name="Liu Y."/>
            <person name="Xu W."/>
            <person name="Pan J."/>
            <person name="Luo Z.H."/>
            <person name="Li M."/>
        </authorList>
    </citation>
    <scope>NUCLEOTIDE SEQUENCE [LARGE SCALE GENOMIC DNA]</scope>
    <source>
        <strain evidence="4">SpSt-1233</strain>
    </source>
</reference>
<evidence type="ECO:0000259" key="3">
    <source>
        <dbReference type="Pfam" id="PF13458"/>
    </source>
</evidence>
<name>A0A7V2F3W4_UNCEI</name>
<feature type="domain" description="Leucine-binding protein" evidence="3">
    <location>
        <begin position="2"/>
        <end position="126"/>
    </location>
</feature>
<feature type="non-terminal residue" evidence="4">
    <location>
        <position position="1"/>
    </location>
</feature>
<evidence type="ECO:0000256" key="2">
    <source>
        <dbReference type="ARBA" id="ARBA00022729"/>
    </source>
</evidence>
<comment type="similarity">
    <text evidence="1">Belongs to the leucine-binding protein family.</text>
</comment>
<dbReference type="InterPro" id="IPR028081">
    <property type="entry name" value="Leu-bd"/>
</dbReference>
<dbReference type="EMBL" id="DSEC01000494">
    <property type="protein sequence ID" value="HER44177.1"/>
    <property type="molecule type" value="Genomic_DNA"/>
</dbReference>
<proteinExistence type="inferred from homology"/>
<keyword evidence="2" id="KW-0732">Signal</keyword>
<accession>A0A7V2F3W4</accession>
<dbReference type="SUPFAM" id="SSF53822">
    <property type="entry name" value="Periplasmic binding protein-like I"/>
    <property type="match status" value="1"/>
</dbReference>
<dbReference type="Gene3D" id="3.40.50.2300">
    <property type="match status" value="2"/>
</dbReference>
<gene>
    <name evidence="4" type="ORF">ENO08_06935</name>
</gene>
<evidence type="ECO:0000313" key="4">
    <source>
        <dbReference type="EMBL" id="HER44177.1"/>
    </source>
</evidence>
<dbReference type="Proteomes" id="UP000886069">
    <property type="component" value="Unassembled WGS sequence"/>
</dbReference>
<organism evidence="4">
    <name type="scientific">Eiseniibacteriota bacterium</name>
    <dbReference type="NCBI Taxonomy" id="2212470"/>
    <lineage>
        <taxon>Bacteria</taxon>
        <taxon>Candidatus Eiseniibacteriota</taxon>
    </lineage>
</organism>
<evidence type="ECO:0000256" key="1">
    <source>
        <dbReference type="ARBA" id="ARBA00010062"/>
    </source>
</evidence>
<dbReference type="AlphaFoldDB" id="A0A7V2F3W4"/>